<reference evidence="3" key="1">
    <citation type="journal article" date="2019" name="Int. J. Syst. Evol. Microbiol.">
        <title>The Global Catalogue of Microorganisms (GCM) 10K type strain sequencing project: providing services to taxonomists for standard genome sequencing and annotation.</title>
        <authorList>
            <consortium name="The Broad Institute Genomics Platform"/>
            <consortium name="The Broad Institute Genome Sequencing Center for Infectious Disease"/>
            <person name="Wu L."/>
            <person name="Ma J."/>
        </authorList>
    </citation>
    <scope>NUCLEOTIDE SEQUENCE [LARGE SCALE GENOMIC DNA]</scope>
    <source>
        <strain evidence="3">JCM 12762</strain>
    </source>
</reference>
<keyword evidence="3" id="KW-1185">Reference proteome</keyword>
<evidence type="ECO:0000313" key="3">
    <source>
        <dbReference type="Proteomes" id="UP001500943"/>
    </source>
</evidence>
<accession>A0ABP4G2X9</accession>
<keyword evidence="1" id="KW-1133">Transmembrane helix</keyword>
<dbReference type="RefSeq" id="WP_343923301.1">
    <property type="nucleotide sequence ID" value="NZ_BAAAKW010000017.1"/>
</dbReference>
<dbReference type="EMBL" id="BAAAKW010000017">
    <property type="protein sequence ID" value="GAA1210925.1"/>
    <property type="molecule type" value="Genomic_DNA"/>
</dbReference>
<dbReference type="InterPro" id="IPR022062">
    <property type="entry name" value="DUF3618"/>
</dbReference>
<evidence type="ECO:0000313" key="2">
    <source>
        <dbReference type="EMBL" id="GAA1210925.1"/>
    </source>
</evidence>
<name>A0ABP4G2X9_9MICO</name>
<dbReference type="Proteomes" id="UP001500943">
    <property type="component" value="Unassembled WGS sequence"/>
</dbReference>
<sequence>MSENVGDNIEQARAELERTLDAIEDKFNVGKRVDEVATRVRSSYESNPLPWIIGAAAAAVSVVAVVAWAILSDDD</sequence>
<protein>
    <recommendedName>
        <fullName evidence="4">DUF3618 domain-containing protein</fullName>
    </recommendedName>
</protein>
<keyword evidence="1" id="KW-0812">Transmembrane</keyword>
<proteinExistence type="predicted"/>
<comment type="caution">
    <text evidence="2">The sequence shown here is derived from an EMBL/GenBank/DDBJ whole genome shotgun (WGS) entry which is preliminary data.</text>
</comment>
<dbReference type="Pfam" id="PF12277">
    <property type="entry name" value="DUF3618"/>
    <property type="match status" value="1"/>
</dbReference>
<organism evidence="2 3">
    <name type="scientific">Rhodoglobus aureus</name>
    <dbReference type="NCBI Taxonomy" id="191497"/>
    <lineage>
        <taxon>Bacteria</taxon>
        <taxon>Bacillati</taxon>
        <taxon>Actinomycetota</taxon>
        <taxon>Actinomycetes</taxon>
        <taxon>Micrococcales</taxon>
        <taxon>Microbacteriaceae</taxon>
        <taxon>Rhodoglobus</taxon>
    </lineage>
</organism>
<evidence type="ECO:0008006" key="4">
    <source>
        <dbReference type="Google" id="ProtNLM"/>
    </source>
</evidence>
<keyword evidence="1" id="KW-0472">Membrane</keyword>
<evidence type="ECO:0000256" key="1">
    <source>
        <dbReference type="SAM" id="Phobius"/>
    </source>
</evidence>
<feature type="transmembrane region" description="Helical" evidence="1">
    <location>
        <begin position="49"/>
        <end position="71"/>
    </location>
</feature>
<gene>
    <name evidence="2" type="ORF">GCM10009655_07510</name>
</gene>